<evidence type="ECO:0000313" key="3">
    <source>
        <dbReference type="Proteomes" id="UP000515934"/>
    </source>
</evidence>
<gene>
    <name evidence="2" type="ORF">H9L06_02610</name>
</gene>
<sequence length="61" mass="6488">MGQNSTSAEQVMRAVVAAPADHPADISALANMPDRPKLAAEPTARTKPEAEADRRGAVERY</sequence>
<evidence type="ECO:0000256" key="1">
    <source>
        <dbReference type="SAM" id="MobiDB-lite"/>
    </source>
</evidence>
<dbReference type="KEGG" id="ldn:H9L06_02610"/>
<feature type="compositionally biased region" description="Basic and acidic residues" evidence="1">
    <location>
        <begin position="34"/>
        <end position="61"/>
    </location>
</feature>
<organism evidence="2 3">
    <name type="scientific">Leucobacter denitrificans</name>
    <dbReference type="NCBI Taxonomy" id="683042"/>
    <lineage>
        <taxon>Bacteria</taxon>
        <taxon>Bacillati</taxon>
        <taxon>Actinomycetota</taxon>
        <taxon>Actinomycetes</taxon>
        <taxon>Micrococcales</taxon>
        <taxon>Microbacteriaceae</taxon>
        <taxon>Leucobacter</taxon>
    </lineage>
</organism>
<dbReference type="AlphaFoldDB" id="A0A7G9S878"/>
<evidence type="ECO:0000313" key="2">
    <source>
        <dbReference type="EMBL" id="QNN64053.1"/>
    </source>
</evidence>
<protein>
    <submittedName>
        <fullName evidence="2">Uncharacterized protein</fullName>
    </submittedName>
</protein>
<dbReference type="RefSeq" id="WP_187556508.1">
    <property type="nucleotide sequence ID" value="NZ_CP060716.1"/>
</dbReference>
<dbReference type="Proteomes" id="UP000515934">
    <property type="component" value="Chromosome"/>
</dbReference>
<dbReference type="EMBL" id="CP060716">
    <property type="protein sequence ID" value="QNN64053.1"/>
    <property type="molecule type" value="Genomic_DNA"/>
</dbReference>
<keyword evidence="3" id="KW-1185">Reference proteome</keyword>
<feature type="region of interest" description="Disordered" evidence="1">
    <location>
        <begin position="26"/>
        <end position="61"/>
    </location>
</feature>
<name>A0A7G9S878_9MICO</name>
<accession>A0A7G9S878</accession>
<proteinExistence type="predicted"/>
<reference evidence="2 3" key="1">
    <citation type="submission" date="2020-08" db="EMBL/GenBank/DDBJ databases">
        <title>Genome sequence of Leucobacter denitrificans KACC 14055T.</title>
        <authorList>
            <person name="Hyun D.-W."/>
            <person name="Bae J.-W."/>
        </authorList>
    </citation>
    <scope>NUCLEOTIDE SEQUENCE [LARGE SCALE GENOMIC DNA]</scope>
    <source>
        <strain evidence="2 3">KACC 14055</strain>
    </source>
</reference>